<feature type="transmembrane region" description="Helical" evidence="2">
    <location>
        <begin position="169"/>
        <end position="189"/>
    </location>
</feature>
<feature type="transmembrane region" description="Helical" evidence="2">
    <location>
        <begin position="139"/>
        <end position="163"/>
    </location>
</feature>
<sequence length="247" mass="27758">MEDYAAKMQLKTDAALREYVTGYQQYREDAVLAALAELRRRGQPDPQEPELRPLLEAGAARQRLAEAAEIERLRVEAEAKASQSDEADTPESAEAEDADSPSLYSPSSILIFSMLPISTMVAGGVLMCLNLYRVGRKRAVVGLALFILVYFFAGSALINWAVFQHGLNPVWAILLFNLPAALVYVLWVWPRYIGTTSFRSRSTLVPIIVCFVVMWGLNRLTPYLLQRQPKEVQQQLRQMMPPEEPAN</sequence>
<name>A0ABP8I4L3_9BACT</name>
<dbReference type="EMBL" id="BAABGZ010000013">
    <property type="protein sequence ID" value="GAA4350960.1"/>
    <property type="molecule type" value="Genomic_DNA"/>
</dbReference>
<feature type="transmembrane region" description="Helical" evidence="2">
    <location>
        <begin position="109"/>
        <end position="132"/>
    </location>
</feature>
<keyword evidence="2" id="KW-0812">Transmembrane</keyword>
<feature type="region of interest" description="Disordered" evidence="1">
    <location>
        <begin position="79"/>
        <end position="102"/>
    </location>
</feature>
<dbReference type="RefSeq" id="WP_345234279.1">
    <property type="nucleotide sequence ID" value="NZ_BAABGZ010000013.1"/>
</dbReference>
<dbReference type="Proteomes" id="UP001501153">
    <property type="component" value="Unassembled WGS sequence"/>
</dbReference>
<evidence type="ECO:0000313" key="4">
    <source>
        <dbReference type="Proteomes" id="UP001501153"/>
    </source>
</evidence>
<comment type="caution">
    <text evidence="3">The sequence shown here is derived from an EMBL/GenBank/DDBJ whole genome shotgun (WGS) entry which is preliminary data.</text>
</comment>
<evidence type="ECO:0000256" key="2">
    <source>
        <dbReference type="SAM" id="Phobius"/>
    </source>
</evidence>
<reference evidence="4" key="1">
    <citation type="journal article" date="2019" name="Int. J. Syst. Evol. Microbiol.">
        <title>The Global Catalogue of Microorganisms (GCM) 10K type strain sequencing project: providing services to taxonomists for standard genome sequencing and annotation.</title>
        <authorList>
            <consortium name="The Broad Institute Genomics Platform"/>
            <consortium name="The Broad Institute Genome Sequencing Center for Infectious Disease"/>
            <person name="Wu L."/>
            <person name="Ma J."/>
        </authorList>
    </citation>
    <scope>NUCLEOTIDE SEQUENCE [LARGE SCALE GENOMIC DNA]</scope>
    <source>
        <strain evidence="4">JCM 17923</strain>
    </source>
</reference>
<keyword evidence="2" id="KW-0472">Membrane</keyword>
<keyword evidence="2" id="KW-1133">Transmembrane helix</keyword>
<feature type="transmembrane region" description="Helical" evidence="2">
    <location>
        <begin position="201"/>
        <end position="217"/>
    </location>
</feature>
<proteinExistence type="predicted"/>
<accession>A0ABP8I4L3</accession>
<evidence type="ECO:0000313" key="3">
    <source>
        <dbReference type="EMBL" id="GAA4350960.1"/>
    </source>
</evidence>
<organism evidence="3 4">
    <name type="scientific">Hymenobacter saemangeumensis</name>
    <dbReference type="NCBI Taxonomy" id="1084522"/>
    <lineage>
        <taxon>Bacteria</taxon>
        <taxon>Pseudomonadati</taxon>
        <taxon>Bacteroidota</taxon>
        <taxon>Cytophagia</taxon>
        <taxon>Cytophagales</taxon>
        <taxon>Hymenobacteraceae</taxon>
        <taxon>Hymenobacter</taxon>
    </lineage>
</organism>
<evidence type="ECO:0000256" key="1">
    <source>
        <dbReference type="SAM" id="MobiDB-lite"/>
    </source>
</evidence>
<feature type="compositionally biased region" description="Acidic residues" evidence="1">
    <location>
        <begin position="85"/>
        <end position="99"/>
    </location>
</feature>
<protein>
    <submittedName>
        <fullName evidence="3">Uncharacterized protein</fullName>
    </submittedName>
</protein>
<gene>
    <name evidence="3" type="ORF">GCM10023185_09190</name>
</gene>
<keyword evidence="4" id="KW-1185">Reference proteome</keyword>